<gene>
    <name evidence="1" type="ORF">PAXRUDRAFT_15073</name>
</gene>
<reference evidence="1 2" key="1">
    <citation type="submission" date="2014-04" db="EMBL/GenBank/DDBJ databases">
        <authorList>
            <consortium name="DOE Joint Genome Institute"/>
            <person name="Kuo A."/>
            <person name="Kohler A."/>
            <person name="Jargeat P."/>
            <person name="Nagy L.G."/>
            <person name="Floudas D."/>
            <person name="Copeland A."/>
            <person name="Barry K.W."/>
            <person name="Cichocki N."/>
            <person name="Veneault-Fourrey C."/>
            <person name="LaButti K."/>
            <person name="Lindquist E.A."/>
            <person name="Lipzen A."/>
            <person name="Lundell T."/>
            <person name="Morin E."/>
            <person name="Murat C."/>
            <person name="Sun H."/>
            <person name="Tunlid A."/>
            <person name="Henrissat B."/>
            <person name="Grigoriev I.V."/>
            <person name="Hibbett D.S."/>
            <person name="Martin F."/>
            <person name="Nordberg H.P."/>
            <person name="Cantor M.N."/>
            <person name="Hua S.X."/>
        </authorList>
    </citation>
    <scope>NUCLEOTIDE SEQUENCE [LARGE SCALE GENOMIC DNA]</scope>
    <source>
        <strain evidence="1 2">Ve08.2h10</strain>
    </source>
</reference>
<keyword evidence="2" id="KW-1185">Reference proteome</keyword>
<evidence type="ECO:0000313" key="1">
    <source>
        <dbReference type="EMBL" id="KIK81742.1"/>
    </source>
</evidence>
<dbReference type="AlphaFoldDB" id="A0A0D0CG78"/>
<dbReference type="Pfam" id="PF18759">
    <property type="entry name" value="Plavaka"/>
    <property type="match status" value="1"/>
</dbReference>
<dbReference type="HOGENOM" id="CLU_006344_14_0_1"/>
<dbReference type="STRING" id="930991.A0A0D0CG78"/>
<dbReference type="Proteomes" id="UP000054538">
    <property type="component" value="Unassembled WGS sequence"/>
</dbReference>
<organism evidence="1 2">
    <name type="scientific">Paxillus rubicundulus Ve08.2h10</name>
    <dbReference type="NCBI Taxonomy" id="930991"/>
    <lineage>
        <taxon>Eukaryota</taxon>
        <taxon>Fungi</taxon>
        <taxon>Dikarya</taxon>
        <taxon>Basidiomycota</taxon>
        <taxon>Agaricomycotina</taxon>
        <taxon>Agaricomycetes</taxon>
        <taxon>Agaricomycetidae</taxon>
        <taxon>Boletales</taxon>
        <taxon>Paxilineae</taxon>
        <taxon>Paxillaceae</taxon>
        <taxon>Paxillus</taxon>
    </lineage>
</organism>
<accession>A0A0D0CG78</accession>
<evidence type="ECO:0000313" key="2">
    <source>
        <dbReference type="Proteomes" id="UP000054538"/>
    </source>
</evidence>
<dbReference type="OrthoDB" id="3199698at2759"/>
<sequence>MSAPKIDILLDLWASTLYPYKTKPPYADHRDMYKTIDVTTISDVKWQSFSASYTGKIPAANPPPWMLEKYHVWFRNPWQVIHKVLGNPSFMNEMDLGPFEEYSTKDQTRYYKDFMSSEWAWQQADIISEDERTDGSTFVPIILGSNKTTMSVATGNNEYYPLYLPIGSIWNNVRCAHQDALVLVRFPAIPKTIKEHALDTTFRKFRQQLFHSSLSVILQPLKPGMTTPEVVKFGPYIADYEEQALLACIICKWCARCQASRDNLDEDALNHTRAFNEALFEESTLTILWEEYGIVGDLVVSSTLSTCLPIV</sequence>
<dbReference type="InterPro" id="IPR041078">
    <property type="entry name" value="Plavaka"/>
</dbReference>
<dbReference type="InParanoid" id="A0A0D0CG78"/>
<protein>
    <submittedName>
        <fullName evidence="1">Uncharacterized protein</fullName>
    </submittedName>
</protein>
<proteinExistence type="predicted"/>
<name>A0A0D0CG78_9AGAM</name>
<dbReference type="EMBL" id="KN825738">
    <property type="protein sequence ID" value="KIK81742.1"/>
    <property type="molecule type" value="Genomic_DNA"/>
</dbReference>
<reference evidence="2" key="2">
    <citation type="submission" date="2015-01" db="EMBL/GenBank/DDBJ databases">
        <title>Evolutionary Origins and Diversification of the Mycorrhizal Mutualists.</title>
        <authorList>
            <consortium name="DOE Joint Genome Institute"/>
            <consortium name="Mycorrhizal Genomics Consortium"/>
            <person name="Kohler A."/>
            <person name="Kuo A."/>
            <person name="Nagy L.G."/>
            <person name="Floudas D."/>
            <person name="Copeland A."/>
            <person name="Barry K.W."/>
            <person name="Cichocki N."/>
            <person name="Veneault-Fourrey C."/>
            <person name="LaButti K."/>
            <person name="Lindquist E.A."/>
            <person name="Lipzen A."/>
            <person name="Lundell T."/>
            <person name="Morin E."/>
            <person name="Murat C."/>
            <person name="Riley R."/>
            <person name="Ohm R."/>
            <person name="Sun H."/>
            <person name="Tunlid A."/>
            <person name="Henrissat B."/>
            <person name="Grigoriev I.V."/>
            <person name="Hibbett D.S."/>
            <person name="Martin F."/>
        </authorList>
    </citation>
    <scope>NUCLEOTIDE SEQUENCE [LARGE SCALE GENOMIC DNA]</scope>
    <source>
        <strain evidence="2">Ve08.2h10</strain>
    </source>
</reference>